<dbReference type="AlphaFoldDB" id="A0A9X1TG11"/>
<dbReference type="InterPro" id="IPR050640">
    <property type="entry name" value="Bact_2-comp_sensor_kinase"/>
</dbReference>
<sequence>MNWISSGALRGEIFLEMNVPTISLSAKNWFFRYKLYHLPFWFLYHYLWWAVSMGNAFKPASSLTVLPYAIKFSFYFIFQALAVYFNLYYLIPRYLEKSRFAAYVGLLLSTMVATTLFIISGYYFSSYVSGRSLSELYGGGNEAECFYRFLNNALPSTVASMTLAMSIKLTKSWIQTQRKQQALEKEKLETELEFLKNQFNPHFLFNTINSIFFLIHKNPDMASDALAKFSELLRYQLYECNDLQIPLHNEITYIENFIELEKLRQNDNIDIALDLDRRNTHLFGIAPFLLMIFVENAFKHVSKHASGPNWIRIKLKMEGGKLDFSVSNSTSPFTTRDIIYYGGIGLKNVQRRLDLIYPEQYDLQIKEDNVQFDLRLLLCVSELVPAQGDVPVLNFNS</sequence>
<dbReference type="PANTHER" id="PTHR34220">
    <property type="entry name" value="SENSOR HISTIDINE KINASE YPDA"/>
    <property type="match status" value="1"/>
</dbReference>
<keyword evidence="4" id="KW-1185">Reference proteome</keyword>
<feature type="domain" description="Signal transduction histidine kinase internal region" evidence="2">
    <location>
        <begin position="191"/>
        <end position="268"/>
    </location>
</feature>
<dbReference type="GO" id="GO:0000155">
    <property type="term" value="F:phosphorelay sensor kinase activity"/>
    <property type="evidence" value="ECO:0007669"/>
    <property type="project" value="InterPro"/>
</dbReference>
<evidence type="ECO:0000259" key="2">
    <source>
        <dbReference type="Pfam" id="PF06580"/>
    </source>
</evidence>
<feature type="transmembrane region" description="Helical" evidence="1">
    <location>
        <begin position="35"/>
        <end position="52"/>
    </location>
</feature>
<dbReference type="RefSeq" id="WP_234656253.1">
    <property type="nucleotide sequence ID" value="NZ_JAJTTC010000004.1"/>
</dbReference>
<gene>
    <name evidence="3" type="ORF">LXM26_17125</name>
</gene>
<name>A0A9X1TG11_9BACT</name>
<reference evidence="3" key="1">
    <citation type="submission" date="2021-12" db="EMBL/GenBank/DDBJ databases">
        <title>Novel species in genus Dyadobacter.</title>
        <authorList>
            <person name="Ma C."/>
        </authorList>
    </citation>
    <scope>NUCLEOTIDE SEQUENCE</scope>
    <source>
        <strain evidence="3">LJ419</strain>
    </source>
</reference>
<dbReference type="Pfam" id="PF06580">
    <property type="entry name" value="His_kinase"/>
    <property type="match status" value="1"/>
</dbReference>
<dbReference type="EMBL" id="JAJTTC010000004">
    <property type="protein sequence ID" value="MCF0063234.1"/>
    <property type="molecule type" value="Genomic_DNA"/>
</dbReference>
<keyword evidence="3" id="KW-0808">Transferase</keyword>
<dbReference type="InterPro" id="IPR010559">
    <property type="entry name" value="Sig_transdc_His_kin_internal"/>
</dbReference>
<dbReference type="Proteomes" id="UP001139000">
    <property type="component" value="Unassembled WGS sequence"/>
</dbReference>
<dbReference type="Gene3D" id="3.30.565.10">
    <property type="entry name" value="Histidine kinase-like ATPase, C-terminal domain"/>
    <property type="match status" value="1"/>
</dbReference>
<dbReference type="PANTHER" id="PTHR34220:SF7">
    <property type="entry name" value="SENSOR HISTIDINE KINASE YPDA"/>
    <property type="match status" value="1"/>
</dbReference>
<dbReference type="GO" id="GO:0016020">
    <property type="term" value="C:membrane"/>
    <property type="evidence" value="ECO:0007669"/>
    <property type="project" value="InterPro"/>
</dbReference>
<keyword evidence="3" id="KW-0418">Kinase</keyword>
<keyword evidence="1" id="KW-0472">Membrane</keyword>
<dbReference type="InterPro" id="IPR036890">
    <property type="entry name" value="HATPase_C_sf"/>
</dbReference>
<organism evidence="3 4">
    <name type="scientific">Dyadobacter chenwenxiniae</name>
    <dbReference type="NCBI Taxonomy" id="2906456"/>
    <lineage>
        <taxon>Bacteria</taxon>
        <taxon>Pseudomonadati</taxon>
        <taxon>Bacteroidota</taxon>
        <taxon>Cytophagia</taxon>
        <taxon>Cytophagales</taxon>
        <taxon>Spirosomataceae</taxon>
        <taxon>Dyadobacter</taxon>
    </lineage>
</organism>
<comment type="caution">
    <text evidence="3">The sequence shown here is derived from an EMBL/GenBank/DDBJ whole genome shotgun (WGS) entry which is preliminary data.</text>
</comment>
<evidence type="ECO:0000313" key="4">
    <source>
        <dbReference type="Proteomes" id="UP001139000"/>
    </source>
</evidence>
<evidence type="ECO:0000256" key="1">
    <source>
        <dbReference type="SAM" id="Phobius"/>
    </source>
</evidence>
<accession>A0A9X1TG11</accession>
<feature type="transmembrane region" description="Helical" evidence="1">
    <location>
        <begin position="103"/>
        <end position="124"/>
    </location>
</feature>
<evidence type="ECO:0000313" key="3">
    <source>
        <dbReference type="EMBL" id="MCF0063234.1"/>
    </source>
</evidence>
<protein>
    <submittedName>
        <fullName evidence="3">Histidine kinase</fullName>
    </submittedName>
</protein>
<feature type="transmembrane region" description="Helical" evidence="1">
    <location>
        <begin position="72"/>
        <end position="91"/>
    </location>
</feature>
<keyword evidence="1" id="KW-1133">Transmembrane helix</keyword>
<keyword evidence="1" id="KW-0812">Transmembrane</keyword>
<proteinExistence type="predicted"/>